<evidence type="ECO:0000313" key="3">
    <source>
        <dbReference type="Ensembl" id="ENSSRHP00000020798.1"/>
    </source>
</evidence>
<dbReference type="GO" id="GO:0005634">
    <property type="term" value="C:nucleus"/>
    <property type="evidence" value="ECO:0007669"/>
    <property type="project" value="InterPro"/>
</dbReference>
<name>A0A673H440_9TELE</name>
<sequence length="411" mass="45342">MAPIKIKHIVSFTSQDSKNGVNNLCEDSNSSRPWLCSVQDCNGVLSVELQMERASAVGFIKFTYYYLIYNCGSAFIQVDVGRSSWSSDHPYVTLLPTATLMSPVDSKQGTGHQNVSMFKKVDFLPQAAEESWNRLRVTCTQPFNKRSQFGLSFLRIRTMEDEAEYSSVQHEDTAAENLCTPEKMTSVMEWLSSPAIQNTFFGRITGDVSSDRQRNAGSLSRTERMVKAAHSNRRSLSTSPCSTTSSTTPPREDNVKSPPGGFRTSGDQLKAPQEQRKKSKARQSLINSGAPRKRSRPTASTHEPSSTSPHRSAHQAPQGSPETRCPLCGESFSPDYLPFHASTCLDSDSAELMGVRETEVMSSLYSSAFGSGADEHMVSCPLCSFRFPPDRIQQHASTYGDTVEPGTVRLN</sequence>
<dbReference type="GO" id="GO:0006284">
    <property type="term" value="P:base-excision repair"/>
    <property type="evidence" value="ECO:0007669"/>
    <property type="project" value="TreeGrafter"/>
</dbReference>
<dbReference type="Pfam" id="PF01834">
    <property type="entry name" value="XRCC1_N"/>
    <property type="match status" value="1"/>
</dbReference>
<dbReference type="FunFam" id="2.60.120.260:FF:000025">
    <property type="entry name" value="DNA repair protein XRCC1 isoform X1"/>
    <property type="match status" value="1"/>
</dbReference>
<dbReference type="AlphaFoldDB" id="A0A673H440"/>
<dbReference type="InterPro" id="IPR008979">
    <property type="entry name" value="Galactose-bd-like_sf"/>
</dbReference>
<accession>A0A673H440</accession>
<dbReference type="InterPro" id="IPR002706">
    <property type="entry name" value="Xrcc1_N"/>
</dbReference>
<proteinExistence type="predicted"/>
<reference evidence="3" key="1">
    <citation type="submission" date="2025-08" db="UniProtKB">
        <authorList>
            <consortium name="Ensembl"/>
        </authorList>
    </citation>
    <scope>IDENTIFICATION</scope>
</reference>
<dbReference type="PANTHER" id="PTHR11370">
    <property type="entry name" value="DNA-REPAIR PROTEIN XRCC1"/>
    <property type="match status" value="1"/>
</dbReference>
<dbReference type="Ensembl" id="ENSSRHT00000021458.1">
    <property type="protein sequence ID" value="ENSSRHP00000020798.1"/>
    <property type="gene ID" value="ENSSRHG00000011105.1"/>
</dbReference>
<feature type="compositionally biased region" description="Polar residues" evidence="1">
    <location>
        <begin position="297"/>
        <end position="321"/>
    </location>
</feature>
<protein>
    <submittedName>
        <fullName evidence="3">Short transient receptor potential channel 2-like</fullName>
    </submittedName>
</protein>
<evidence type="ECO:0000256" key="1">
    <source>
        <dbReference type="SAM" id="MobiDB-lite"/>
    </source>
</evidence>
<feature type="compositionally biased region" description="Low complexity" evidence="1">
    <location>
        <begin position="237"/>
        <end position="249"/>
    </location>
</feature>
<dbReference type="PANTHER" id="PTHR11370:SF4">
    <property type="entry name" value="DNA-REPAIR PROTEIN XRCC1 N-TERMINAL DOMAIN-CONTAINING PROTEIN"/>
    <property type="match status" value="1"/>
</dbReference>
<dbReference type="SUPFAM" id="SSF49785">
    <property type="entry name" value="Galactose-binding domain-like"/>
    <property type="match status" value="1"/>
</dbReference>
<evidence type="ECO:0000259" key="2">
    <source>
        <dbReference type="Pfam" id="PF01834"/>
    </source>
</evidence>
<dbReference type="GO" id="GO:0000012">
    <property type="term" value="P:single strand break repair"/>
    <property type="evidence" value="ECO:0007669"/>
    <property type="project" value="InterPro"/>
</dbReference>
<gene>
    <name evidence="3" type="primary">LOC107733514</name>
</gene>
<feature type="domain" description="DNA-repair protein Xrcc1 N-terminal" evidence="2">
    <location>
        <begin position="1"/>
        <end position="156"/>
    </location>
</feature>
<evidence type="ECO:0000313" key="4">
    <source>
        <dbReference type="Proteomes" id="UP000472270"/>
    </source>
</evidence>
<dbReference type="Pfam" id="PF13913">
    <property type="entry name" value="zf-C2HC_2"/>
    <property type="match status" value="1"/>
</dbReference>
<dbReference type="Proteomes" id="UP000472270">
    <property type="component" value="Unassembled WGS sequence"/>
</dbReference>
<organism evidence="3 4">
    <name type="scientific">Sinocyclocheilus rhinocerous</name>
    <dbReference type="NCBI Taxonomy" id="307959"/>
    <lineage>
        <taxon>Eukaryota</taxon>
        <taxon>Metazoa</taxon>
        <taxon>Chordata</taxon>
        <taxon>Craniata</taxon>
        <taxon>Vertebrata</taxon>
        <taxon>Euteleostomi</taxon>
        <taxon>Actinopterygii</taxon>
        <taxon>Neopterygii</taxon>
        <taxon>Teleostei</taxon>
        <taxon>Ostariophysi</taxon>
        <taxon>Cypriniformes</taxon>
        <taxon>Cyprinidae</taxon>
        <taxon>Cyprininae</taxon>
        <taxon>Sinocyclocheilus</taxon>
    </lineage>
</organism>
<feature type="region of interest" description="Disordered" evidence="1">
    <location>
        <begin position="207"/>
        <end position="326"/>
    </location>
</feature>
<dbReference type="GO" id="GO:0003684">
    <property type="term" value="F:damaged DNA binding"/>
    <property type="evidence" value="ECO:0007669"/>
    <property type="project" value="InterPro"/>
</dbReference>
<reference evidence="3" key="2">
    <citation type="submission" date="2025-09" db="UniProtKB">
        <authorList>
            <consortium name="Ensembl"/>
        </authorList>
    </citation>
    <scope>IDENTIFICATION</scope>
</reference>
<keyword evidence="4" id="KW-1185">Reference proteome</keyword>
<dbReference type="Gene3D" id="2.60.120.260">
    <property type="entry name" value="Galactose-binding domain-like"/>
    <property type="match status" value="1"/>
</dbReference>